<dbReference type="PANTHER" id="PTHR30332">
    <property type="entry name" value="PROBABLE GENERAL SECRETION PATHWAY PROTEIN D"/>
    <property type="match status" value="1"/>
</dbReference>
<dbReference type="EMBL" id="AP027272">
    <property type="protein sequence ID" value="BDX07686.1"/>
    <property type="molecule type" value="Genomic_DNA"/>
</dbReference>
<dbReference type="InterPro" id="IPR004846">
    <property type="entry name" value="T2SS/T3SS_dom"/>
</dbReference>
<dbReference type="PANTHER" id="PTHR30332:SF25">
    <property type="entry name" value="SECRETIN XPSD"/>
    <property type="match status" value="1"/>
</dbReference>
<reference evidence="5" key="1">
    <citation type="submission" date="2023-01" db="EMBL/GenBank/DDBJ databases">
        <title>Complete genome sequence of Planctobacterium marinum strain Dej080120_11.</title>
        <authorList>
            <person name="Ueki S."/>
            <person name="Maruyama F."/>
        </authorList>
    </citation>
    <scope>NUCLEOTIDE SEQUENCE</scope>
    <source>
        <strain evidence="5">Dej080120_11</strain>
    </source>
</reference>
<dbReference type="InterPro" id="IPR050810">
    <property type="entry name" value="Bact_Secretion_Sys_Channel"/>
</dbReference>
<gene>
    <name evidence="5" type="primary">gspD_2</name>
    <name evidence="5" type="ORF">MACH26_32070</name>
</gene>
<dbReference type="Proteomes" id="UP001333710">
    <property type="component" value="Chromosome"/>
</dbReference>
<dbReference type="InterPro" id="IPR001775">
    <property type="entry name" value="GspD/PilQ"/>
</dbReference>
<evidence type="ECO:0000259" key="4">
    <source>
        <dbReference type="Pfam" id="PF00263"/>
    </source>
</evidence>
<dbReference type="PROSITE" id="PS51257">
    <property type="entry name" value="PROKAR_LIPOPROTEIN"/>
    <property type="match status" value="1"/>
</dbReference>
<evidence type="ECO:0000313" key="5">
    <source>
        <dbReference type="EMBL" id="BDX07686.1"/>
    </source>
</evidence>
<dbReference type="GO" id="GO:0015627">
    <property type="term" value="C:type II protein secretion system complex"/>
    <property type="evidence" value="ECO:0007669"/>
    <property type="project" value="TreeGrafter"/>
</dbReference>
<comment type="similarity">
    <text evidence="3">Belongs to the bacterial secretin family.</text>
</comment>
<dbReference type="GO" id="GO:0016020">
    <property type="term" value="C:membrane"/>
    <property type="evidence" value="ECO:0007669"/>
    <property type="project" value="UniProtKB-SubCell"/>
</dbReference>
<evidence type="ECO:0000256" key="1">
    <source>
        <dbReference type="ARBA" id="ARBA00004370"/>
    </source>
</evidence>
<name>A0AA48HJQ1_9ALTE</name>
<proteinExistence type="inferred from homology"/>
<protein>
    <submittedName>
        <fullName evidence="5">Type II secretion system protein GspD</fullName>
    </submittedName>
</protein>
<dbReference type="Gene3D" id="3.30.1370.120">
    <property type="match status" value="2"/>
</dbReference>
<dbReference type="RefSeq" id="WP_338293768.1">
    <property type="nucleotide sequence ID" value="NZ_AP027272.1"/>
</dbReference>
<dbReference type="KEGG" id="pmaw:MACH26_32070"/>
<dbReference type="InterPro" id="IPR038591">
    <property type="entry name" value="NolW-like_sf"/>
</dbReference>
<comment type="subcellular location">
    <subcellularLocation>
        <location evidence="1">Membrane</location>
    </subcellularLocation>
</comment>
<feature type="domain" description="Type II/III secretion system secretin-like" evidence="4">
    <location>
        <begin position="506"/>
        <end position="665"/>
    </location>
</feature>
<dbReference type="GO" id="GO:0009306">
    <property type="term" value="P:protein secretion"/>
    <property type="evidence" value="ECO:0007669"/>
    <property type="project" value="InterPro"/>
</dbReference>
<sequence>MNGSNSKRISFITLLLLSLTACQTTQEKGANSDERIYYLKKSLLEGESGFAGEENTVGDSEETIAGNKQGFTRLQPIAQHNTNMAEKAAQNVFGKSEDIRISANDMPVTDFIHYVFGDLFKTNYVIDNGLKADATPVTLNVQNPMSQNELYALVANLLAQNRIRIEFNENTFFFHRPEDNRGSATVAVGRELSSVPNVGGQILQVVQFNYGIRITLERTLNRLVDAEFIPDFDQNSMFILGNRQNVIRALELINMLDVPAHRGKYIGLLSLEYIGMEDFTTQAITLLTNEGVDAAVNTAQNKSVLLVPLGHIGAIAVFASSEESLERVRYWANVLDRPSQGENAQYFIYAPKYARAKDLGESIQGLLGISTTKVNTESTGNNAKNLASGRAASASASIAGLSFVVDERTNNLIFNTTGDRYLKLLPLLQKLDVLPKQILLEVMIAEVTLTDNFKFGVEFALQNDERFTATTQGRFGLSDTGGLSISLLDQDFLGSSRAEAALALFKQNQFVNVLSNPTLLVRDGMTASINVGTEIPTQGSLTVDDGVQTSSINYRETGVQVQVTPTLNAQGVVIMNIAQTISNVVEGTAGSPTPSIFNRSLSTEAVVESGRTVILGGLISESNSRGETKVPILGDIPLIGKAFKSENDATEKTELVMIVTPKVIRSSDEWDKLISEFSDSLETIKLGQ</sequence>
<dbReference type="PRINTS" id="PR00811">
    <property type="entry name" value="BCTERIALGSPD"/>
</dbReference>
<accession>A0AA48HJQ1</accession>
<dbReference type="AlphaFoldDB" id="A0AA48HJQ1"/>
<evidence type="ECO:0000256" key="3">
    <source>
        <dbReference type="RuleBase" id="RU004003"/>
    </source>
</evidence>
<organism evidence="5 6">
    <name type="scientific">Planctobacterium marinum</name>
    <dbReference type="NCBI Taxonomy" id="1631968"/>
    <lineage>
        <taxon>Bacteria</taxon>
        <taxon>Pseudomonadati</taxon>
        <taxon>Pseudomonadota</taxon>
        <taxon>Gammaproteobacteria</taxon>
        <taxon>Alteromonadales</taxon>
        <taxon>Alteromonadaceae</taxon>
        <taxon>Planctobacterium</taxon>
    </lineage>
</organism>
<keyword evidence="2" id="KW-0472">Membrane</keyword>
<evidence type="ECO:0000256" key="2">
    <source>
        <dbReference type="ARBA" id="ARBA00023136"/>
    </source>
</evidence>
<keyword evidence="6" id="KW-1185">Reference proteome</keyword>
<evidence type="ECO:0000313" key="6">
    <source>
        <dbReference type="Proteomes" id="UP001333710"/>
    </source>
</evidence>
<dbReference type="Pfam" id="PF00263">
    <property type="entry name" value="Secretin"/>
    <property type="match status" value="1"/>
</dbReference>